<keyword evidence="2" id="KW-0032">Aminotransferase</keyword>
<dbReference type="InterPro" id="IPR004839">
    <property type="entry name" value="Aminotransferase_I/II_large"/>
</dbReference>
<dbReference type="SUPFAM" id="SSF53383">
    <property type="entry name" value="PLP-dependent transferases"/>
    <property type="match status" value="1"/>
</dbReference>
<evidence type="ECO:0000256" key="2">
    <source>
        <dbReference type="ARBA" id="ARBA00022576"/>
    </source>
</evidence>
<keyword evidence="6" id="KW-1185">Reference proteome</keyword>
<dbReference type="InterPro" id="IPR015422">
    <property type="entry name" value="PyrdxlP-dep_Trfase_small"/>
</dbReference>
<comment type="cofactor">
    <cofactor evidence="1">
        <name>pyridoxal 5'-phosphate</name>
        <dbReference type="ChEBI" id="CHEBI:597326"/>
    </cofactor>
</comment>
<dbReference type="Gene3D" id="3.90.1150.10">
    <property type="entry name" value="Aspartate Aminotransferase, domain 1"/>
    <property type="match status" value="1"/>
</dbReference>
<dbReference type="GO" id="GO:0008483">
    <property type="term" value="F:transaminase activity"/>
    <property type="evidence" value="ECO:0007669"/>
    <property type="project" value="UniProtKB-KW"/>
</dbReference>
<evidence type="ECO:0000313" key="5">
    <source>
        <dbReference type="EMBL" id="PTL54942.1"/>
    </source>
</evidence>
<evidence type="ECO:0000259" key="4">
    <source>
        <dbReference type="Pfam" id="PF00155"/>
    </source>
</evidence>
<dbReference type="InterPro" id="IPR015421">
    <property type="entry name" value="PyrdxlP-dep_Trfase_major"/>
</dbReference>
<dbReference type="InterPro" id="IPR050881">
    <property type="entry name" value="LL-DAP_aminotransferase"/>
</dbReference>
<dbReference type="PANTHER" id="PTHR42832">
    <property type="entry name" value="AMINO ACID AMINOTRANSFERASE"/>
    <property type="match status" value="1"/>
</dbReference>
<reference evidence="5 6" key="1">
    <citation type="submission" date="2018-03" db="EMBL/GenBank/DDBJ databases">
        <title>Aquarubrobacter algicola gen. nov., sp. nov., a novel actinobacterium isolated from shallow eutrophic lake during the end of cyanobacterial harmful algal blooms.</title>
        <authorList>
            <person name="Chun S.J."/>
        </authorList>
    </citation>
    <scope>NUCLEOTIDE SEQUENCE [LARGE SCALE GENOMIC DNA]</scope>
    <source>
        <strain evidence="5 6">Seoho-28</strain>
    </source>
</reference>
<comment type="caution">
    <text evidence="5">The sequence shown here is derived from an EMBL/GenBank/DDBJ whole genome shotgun (WGS) entry which is preliminary data.</text>
</comment>
<evidence type="ECO:0000313" key="6">
    <source>
        <dbReference type="Proteomes" id="UP000240739"/>
    </source>
</evidence>
<protein>
    <submittedName>
        <fullName evidence="5">Succinyldiaminopimelate transaminase</fullName>
    </submittedName>
</protein>
<keyword evidence="3" id="KW-0808">Transferase</keyword>
<dbReference type="EMBL" id="PYYB01000004">
    <property type="protein sequence ID" value="PTL54942.1"/>
    <property type="molecule type" value="Genomic_DNA"/>
</dbReference>
<organism evidence="5 6">
    <name type="scientific">Paraconexibacter algicola</name>
    <dbReference type="NCBI Taxonomy" id="2133960"/>
    <lineage>
        <taxon>Bacteria</taxon>
        <taxon>Bacillati</taxon>
        <taxon>Actinomycetota</taxon>
        <taxon>Thermoleophilia</taxon>
        <taxon>Solirubrobacterales</taxon>
        <taxon>Paraconexibacteraceae</taxon>
        <taxon>Paraconexibacter</taxon>
    </lineage>
</organism>
<dbReference type="InterPro" id="IPR015424">
    <property type="entry name" value="PyrdxlP-dep_Trfase"/>
</dbReference>
<proteinExistence type="predicted"/>
<name>A0A2T4UCK8_9ACTN</name>
<dbReference type="PANTHER" id="PTHR42832:SF3">
    <property type="entry name" value="L-GLUTAMINE--4-(METHYLSULFANYL)-2-OXOBUTANOATE AMINOTRANSFERASE"/>
    <property type="match status" value="1"/>
</dbReference>
<dbReference type="Pfam" id="PF00155">
    <property type="entry name" value="Aminotran_1_2"/>
    <property type="match status" value="1"/>
</dbReference>
<gene>
    <name evidence="5" type="ORF">C7Y72_20435</name>
</gene>
<accession>A0A2T4UCK8</accession>
<evidence type="ECO:0000256" key="3">
    <source>
        <dbReference type="ARBA" id="ARBA00022679"/>
    </source>
</evidence>
<dbReference type="CDD" id="cd00609">
    <property type="entry name" value="AAT_like"/>
    <property type="match status" value="1"/>
</dbReference>
<sequence length="405" mass="42967">MLPDARRAPVRAVSASLPLNPVLTGLGTYPFVRLGEARAAAVARGVDVIDLGVGEPREETPAFLREALCDAVRAHPVAGYPLAVGLPELRDAIAAWIDRRYGATVDPGTEIVPTLGSKELVFSLAEVCAGGGRDLVAMTSPGYPVAERGAAFAGCEVLELPLTAERDFLPDLDALTAEQLSRLAILWLNYPNNPTAAVAPLAFYERAAALAREHGFVLASDEAYSELWFTGDPPASALQLDSLENVLVCNTLSKRSSMPGYRSGFAAGDARLIAALRRYRPNVGVAPQEFVQRAAVAAWGDEEHVVAVRALYRAKLAVLAPGLEAVGLRDAGGPATFFRWLALPQGVTGSEDFATELLDETGLVVTPGAYFGPAGEGYVRVALVPTLERCTEAAERLLRRGGRPV</sequence>
<evidence type="ECO:0000256" key="1">
    <source>
        <dbReference type="ARBA" id="ARBA00001933"/>
    </source>
</evidence>
<dbReference type="Gene3D" id="3.40.640.10">
    <property type="entry name" value="Type I PLP-dependent aspartate aminotransferase-like (Major domain)"/>
    <property type="match status" value="1"/>
</dbReference>
<feature type="domain" description="Aminotransferase class I/classII large" evidence="4">
    <location>
        <begin position="47"/>
        <end position="397"/>
    </location>
</feature>
<dbReference type="AlphaFoldDB" id="A0A2T4UCK8"/>
<dbReference type="Proteomes" id="UP000240739">
    <property type="component" value="Unassembled WGS sequence"/>
</dbReference>
<dbReference type="GO" id="GO:0030170">
    <property type="term" value="F:pyridoxal phosphate binding"/>
    <property type="evidence" value="ECO:0007669"/>
    <property type="project" value="InterPro"/>
</dbReference>